<evidence type="ECO:0000256" key="6">
    <source>
        <dbReference type="SAM" id="MobiDB-lite"/>
    </source>
</evidence>
<feature type="region of interest" description="Disordered" evidence="6">
    <location>
        <begin position="392"/>
        <end position="455"/>
    </location>
</feature>
<evidence type="ECO:0000256" key="2">
    <source>
        <dbReference type="ARBA" id="ARBA00022737"/>
    </source>
</evidence>
<dbReference type="PANTHER" id="PTHR46156">
    <property type="entry name" value="CCCH ZINGC FINGER"/>
    <property type="match status" value="1"/>
</dbReference>
<keyword evidence="2" id="KW-0677">Repeat</keyword>
<reference evidence="8" key="1">
    <citation type="journal article" date="2020" name="Stud. Mycol.">
        <title>101 Dothideomycetes genomes: a test case for predicting lifestyles and emergence of pathogens.</title>
        <authorList>
            <person name="Haridas S."/>
            <person name="Albert R."/>
            <person name="Binder M."/>
            <person name="Bloem J."/>
            <person name="Labutti K."/>
            <person name="Salamov A."/>
            <person name="Andreopoulos B."/>
            <person name="Baker S."/>
            <person name="Barry K."/>
            <person name="Bills G."/>
            <person name="Bluhm B."/>
            <person name="Cannon C."/>
            <person name="Castanera R."/>
            <person name="Culley D."/>
            <person name="Daum C."/>
            <person name="Ezra D."/>
            <person name="Gonzalez J."/>
            <person name="Henrissat B."/>
            <person name="Kuo A."/>
            <person name="Liang C."/>
            <person name="Lipzen A."/>
            <person name="Lutzoni F."/>
            <person name="Magnuson J."/>
            <person name="Mondo S."/>
            <person name="Nolan M."/>
            <person name="Ohm R."/>
            <person name="Pangilinan J."/>
            <person name="Park H.-J."/>
            <person name="Ramirez L."/>
            <person name="Alfaro M."/>
            <person name="Sun H."/>
            <person name="Tritt A."/>
            <person name="Yoshinaga Y."/>
            <person name="Zwiers L.-H."/>
            <person name="Turgeon B."/>
            <person name="Goodwin S."/>
            <person name="Spatafora J."/>
            <person name="Crous P."/>
            <person name="Grigoriev I."/>
        </authorList>
    </citation>
    <scope>NUCLEOTIDE SEQUENCE</scope>
    <source>
        <strain evidence="8">CBS 121167</strain>
    </source>
</reference>
<dbReference type="InterPro" id="IPR000571">
    <property type="entry name" value="Znf_CCCH"/>
</dbReference>
<evidence type="ECO:0000256" key="4">
    <source>
        <dbReference type="ARBA" id="ARBA00022833"/>
    </source>
</evidence>
<dbReference type="FunFam" id="4.10.1000.10:FF:000022">
    <property type="entry name" value="Zinc finger CCCH domain-containing protein 7"/>
    <property type="match status" value="1"/>
</dbReference>
<keyword evidence="3 5" id="KW-0863">Zinc-finger</keyword>
<dbReference type="EMBL" id="ML995475">
    <property type="protein sequence ID" value="KAF2146726.1"/>
    <property type="molecule type" value="Genomic_DNA"/>
</dbReference>
<dbReference type="AlphaFoldDB" id="A0A6A6BRK6"/>
<feature type="domain" description="C3H1-type" evidence="7">
    <location>
        <begin position="285"/>
        <end position="308"/>
    </location>
</feature>
<dbReference type="GeneID" id="54296115"/>
<dbReference type="InterPro" id="IPR036855">
    <property type="entry name" value="Znf_CCCH_sf"/>
</dbReference>
<dbReference type="OrthoDB" id="410307at2759"/>
<keyword evidence="4 5" id="KW-0862">Zinc</keyword>
<feature type="zinc finger region" description="C3H1-type" evidence="5">
    <location>
        <begin position="258"/>
        <end position="281"/>
    </location>
</feature>
<feature type="domain" description="C3H1-type" evidence="7">
    <location>
        <begin position="309"/>
        <end position="335"/>
    </location>
</feature>
<feature type="zinc finger region" description="C3H1-type" evidence="5">
    <location>
        <begin position="336"/>
        <end position="364"/>
    </location>
</feature>
<dbReference type="GO" id="GO:0005634">
    <property type="term" value="C:nucleus"/>
    <property type="evidence" value="ECO:0007669"/>
    <property type="project" value="TreeGrafter"/>
</dbReference>
<keyword evidence="1 5" id="KW-0479">Metal-binding</keyword>
<feature type="region of interest" description="Disordered" evidence="6">
    <location>
        <begin position="163"/>
        <end position="182"/>
    </location>
</feature>
<feature type="domain" description="C3H1-type" evidence="7">
    <location>
        <begin position="258"/>
        <end position="281"/>
    </location>
</feature>
<dbReference type="RefSeq" id="XP_033402435.1">
    <property type="nucleotide sequence ID" value="XM_033538619.1"/>
</dbReference>
<dbReference type="PANTHER" id="PTHR46156:SF1">
    <property type="entry name" value="ZINC FINGER CCCH DOMAIN-CONTAINING PROTEIN 3"/>
    <property type="match status" value="1"/>
</dbReference>
<evidence type="ECO:0000256" key="3">
    <source>
        <dbReference type="ARBA" id="ARBA00022771"/>
    </source>
</evidence>
<organism evidence="8 9">
    <name type="scientific">Aplosporella prunicola CBS 121167</name>
    <dbReference type="NCBI Taxonomy" id="1176127"/>
    <lineage>
        <taxon>Eukaryota</taxon>
        <taxon>Fungi</taxon>
        <taxon>Dikarya</taxon>
        <taxon>Ascomycota</taxon>
        <taxon>Pezizomycotina</taxon>
        <taxon>Dothideomycetes</taxon>
        <taxon>Dothideomycetes incertae sedis</taxon>
        <taxon>Botryosphaeriales</taxon>
        <taxon>Aplosporellaceae</taxon>
        <taxon>Aplosporella</taxon>
    </lineage>
</organism>
<evidence type="ECO:0000313" key="8">
    <source>
        <dbReference type="EMBL" id="KAF2146726.1"/>
    </source>
</evidence>
<feature type="compositionally biased region" description="Acidic residues" evidence="6">
    <location>
        <begin position="401"/>
        <end position="430"/>
    </location>
</feature>
<evidence type="ECO:0000313" key="9">
    <source>
        <dbReference type="Proteomes" id="UP000799438"/>
    </source>
</evidence>
<protein>
    <recommendedName>
        <fullName evidence="7">C3H1-type domain-containing protein</fullName>
    </recommendedName>
</protein>
<dbReference type="Gene3D" id="4.10.1000.10">
    <property type="entry name" value="Zinc finger, CCCH-type"/>
    <property type="match status" value="2"/>
</dbReference>
<dbReference type="FunFam" id="4.10.1000.10:FF:000035">
    <property type="entry name" value="CCCH zinc finger protein, variant"/>
    <property type="match status" value="1"/>
</dbReference>
<feature type="zinc finger region" description="C3H1-type" evidence="5">
    <location>
        <begin position="285"/>
        <end position="308"/>
    </location>
</feature>
<gene>
    <name evidence="8" type="ORF">K452DRAFT_262792</name>
</gene>
<dbReference type="PROSITE" id="PS50103">
    <property type="entry name" value="ZF_C3H1"/>
    <property type="match status" value="4"/>
</dbReference>
<dbReference type="SUPFAM" id="SSF90229">
    <property type="entry name" value="CCCH zinc finger"/>
    <property type="match status" value="3"/>
</dbReference>
<feature type="compositionally biased region" description="Polar residues" evidence="6">
    <location>
        <begin position="78"/>
        <end position="102"/>
    </location>
</feature>
<dbReference type="Pfam" id="PF00642">
    <property type="entry name" value="zf-CCCH"/>
    <property type="match status" value="1"/>
</dbReference>
<dbReference type="Gene3D" id="6.10.250.3220">
    <property type="match status" value="1"/>
</dbReference>
<proteinExistence type="predicted"/>
<feature type="domain" description="C3H1-type" evidence="7">
    <location>
        <begin position="336"/>
        <end position="364"/>
    </location>
</feature>
<name>A0A6A6BRK6_9PEZI</name>
<feature type="zinc finger region" description="C3H1-type" evidence="5">
    <location>
        <begin position="309"/>
        <end position="335"/>
    </location>
</feature>
<sequence>MVEMSEDSELQAKIAALSGRINLHKQGDNNSGDHFYYEPQAYRGRGRGRGSANWAPYRGTPYGSPRGRGGRVHHRSLVLNNSKASPAGSNSAQGSTSPTEGSTVAAAQVTDGSGWIVKRDRHMQLINPAIYDQVALQRTKAMEQSEEERRQQRDMKEKAKLTKHFQGVHTPPGPVPAGVSSVPSSQQAYEMDINGIRFRVADGGSKLIRVSDDPKTARVTPKQTKVGGVVFLRSKNGNLYRSGLVKTKQKKTIKINEPCPRFSTTGTCSRGPQCRYVHDPHKVAICKDYLLKGKCPLGAACDLSHDSTANRVPACLHFLRGNCTNDNCRYAHVRVNPSASVCRAFAAYGYCEKGAECAERHVFECPDYANHAVCRNKRCRLPHVDRAGQIRKATAAQASTAEEEDGSPDLSSDEDYDEIDSDDVDSDGLGEDVIMQGSDDHGHELSQQKDFIGFG</sequence>
<dbReference type="SMART" id="SM00356">
    <property type="entry name" value="ZnF_C3H1"/>
    <property type="match status" value="4"/>
</dbReference>
<evidence type="ECO:0000256" key="1">
    <source>
        <dbReference type="ARBA" id="ARBA00022723"/>
    </source>
</evidence>
<keyword evidence="9" id="KW-1185">Reference proteome</keyword>
<evidence type="ECO:0000256" key="5">
    <source>
        <dbReference type="PROSITE-ProRule" id="PRU00723"/>
    </source>
</evidence>
<dbReference type="GO" id="GO:0008270">
    <property type="term" value="F:zinc ion binding"/>
    <property type="evidence" value="ECO:0007669"/>
    <property type="project" value="UniProtKB-KW"/>
</dbReference>
<accession>A0A6A6BRK6</accession>
<feature type="compositionally biased region" description="Basic and acidic residues" evidence="6">
    <location>
        <begin position="438"/>
        <end position="447"/>
    </location>
</feature>
<feature type="region of interest" description="Disordered" evidence="6">
    <location>
        <begin position="43"/>
        <end position="106"/>
    </location>
</feature>
<evidence type="ECO:0000259" key="7">
    <source>
        <dbReference type="PROSITE" id="PS50103"/>
    </source>
</evidence>
<dbReference type="Proteomes" id="UP000799438">
    <property type="component" value="Unassembled WGS sequence"/>
</dbReference>